<keyword evidence="1" id="KW-0812">Transmembrane</keyword>
<proteinExistence type="predicted"/>
<evidence type="ECO:0000313" key="2">
    <source>
        <dbReference type="EMBL" id="KAK1766592.1"/>
    </source>
</evidence>
<dbReference type="GeneID" id="85313198"/>
<sequence length="140" mass="15466">MAVRRISFHPPFNLAPKPPVSISAQRLFFVATGTGERMSMAAGYPLPVLWVQLVLRAVSVLLLIVSLGFLAYWSIIFGERFIDVYIQGQTQPVAPPLSECGSDDCSNSYTKDPFGKRSANPNRSAAWLQQYSSNADFYSS</sequence>
<protein>
    <submittedName>
        <fullName evidence="2">Uncharacterized protein</fullName>
    </submittedName>
</protein>
<dbReference type="AlphaFoldDB" id="A0AAJ0BZA0"/>
<evidence type="ECO:0000313" key="3">
    <source>
        <dbReference type="Proteomes" id="UP001244011"/>
    </source>
</evidence>
<keyword evidence="1" id="KW-0472">Membrane</keyword>
<reference evidence="2" key="1">
    <citation type="submission" date="2023-06" db="EMBL/GenBank/DDBJ databases">
        <title>Genome-scale phylogeny and comparative genomics of the fungal order Sordariales.</title>
        <authorList>
            <consortium name="Lawrence Berkeley National Laboratory"/>
            <person name="Hensen N."/>
            <person name="Bonometti L."/>
            <person name="Westerberg I."/>
            <person name="Brannstrom I.O."/>
            <person name="Guillou S."/>
            <person name="Cros-Aarteil S."/>
            <person name="Calhoun S."/>
            <person name="Haridas S."/>
            <person name="Kuo A."/>
            <person name="Mondo S."/>
            <person name="Pangilinan J."/>
            <person name="Riley R."/>
            <person name="Labutti K."/>
            <person name="Andreopoulos B."/>
            <person name="Lipzen A."/>
            <person name="Chen C."/>
            <person name="Yanf M."/>
            <person name="Daum C."/>
            <person name="Ng V."/>
            <person name="Clum A."/>
            <person name="Steindorff A."/>
            <person name="Ohm R."/>
            <person name="Martin F."/>
            <person name="Silar P."/>
            <person name="Natvig D."/>
            <person name="Lalanne C."/>
            <person name="Gautier V."/>
            <person name="Ament-Velasquez S.L."/>
            <person name="Kruys A."/>
            <person name="Hutchinson M.I."/>
            <person name="Powell A.J."/>
            <person name="Barry K."/>
            <person name="Miller A.N."/>
            <person name="Grigoriev I.V."/>
            <person name="Debuchy R."/>
            <person name="Gladieux P."/>
            <person name="Thoren M.H."/>
            <person name="Johannesson H."/>
        </authorList>
    </citation>
    <scope>NUCLEOTIDE SEQUENCE</scope>
    <source>
        <strain evidence="2">8032-3</strain>
    </source>
</reference>
<dbReference type="EMBL" id="MU839011">
    <property type="protein sequence ID" value="KAK1766592.1"/>
    <property type="molecule type" value="Genomic_DNA"/>
</dbReference>
<comment type="caution">
    <text evidence="2">The sequence shown here is derived from an EMBL/GenBank/DDBJ whole genome shotgun (WGS) entry which is preliminary data.</text>
</comment>
<dbReference type="Proteomes" id="UP001244011">
    <property type="component" value="Unassembled WGS sequence"/>
</dbReference>
<name>A0AAJ0BZA0_9PEZI</name>
<feature type="transmembrane region" description="Helical" evidence="1">
    <location>
        <begin position="49"/>
        <end position="73"/>
    </location>
</feature>
<dbReference type="RefSeq" id="XP_060282805.1">
    <property type="nucleotide sequence ID" value="XM_060430011.1"/>
</dbReference>
<keyword evidence="1" id="KW-1133">Transmembrane helix</keyword>
<keyword evidence="3" id="KW-1185">Reference proteome</keyword>
<accession>A0AAJ0BZA0</accession>
<evidence type="ECO:0000256" key="1">
    <source>
        <dbReference type="SAM" id="Phobius"/>
    </source>
</evidence>
<organism evidence="2 3">
    <name type="scientific">Phialemonium atrogriseum</name>
    <dbReference type="NCBI Taxonomy" id="1093897"/>
    <lineage>
        <taxon>Eukaryota</taxon>
        <taxon>Fungi</taxon>
        <taxon>Dikarya</taxon>
        <taxon>Ascomycota</taxon>
        <taxon>Pezizomycotina</taxon>
        <taxon>Sordariomycetes</taxon>
        <taxon>Sordariomycetidae</taxon>
        <taxon>Cephalothecales</taxon>
        <taxon>Cephalothecaceae</taxon>
        <taxon>Phialemonium</taxon>
    </lineage>
</organism>
<gene>
    <name evidence="2" type="ORF">QBC33DRAFT_559904</name>
</gene>